<feature type="region of interest" description="Disordered" evidence="1">
    <location>
        <begin position="272"/>
        <end position="365"/>
    </location>
</feature>
<comment type="caution">
    <text evidence="2">The sequence shown here is derived from an EMBL/GenBank/DDBJ whole genome shotgun (WGS) entry which is preliminary data.</text>
</comment>
<feature type="compositionally biased region" description="Low complexity" evidence="1">
    <location>
        <begin position="538"/>
        <end position="554"/>
    </location>
</feature>
<organism evidence="2 3">
    <name type="scientific">Nocardia neocaledoniensis</name>
    <dbReference type="NCBI Taxonomy" id="236511"/>
    <lineage>
        <taxon>Bacteria</taxon>
        <taxon>Bacillati</taxon>
        <taxon>Actinomycetota</taxon>
        <taxon>Actinomycetes</taxon>
        <taxon>Mycobacteriales</taxon>
        <taxon>Nocardiaceae</taxon>
        <taxon>Nocardia</taxon>
    </lineage>
</organism>
<evidence type="ECO:0000256" key="1">
    <source>
        <dbReference type="SAM" id="MobiDB-lite"/>
    </source>
</evidence>
<protein>
    <submittedName>
        <fullName evidence="2">Uncharacterized protein</fullName>
    </submittedName>
</protein>
<dbReference type="EMBL" id="QGTL01000003">
    <property type="protein sequence ID" value="PWV77629.1"/>
    <property type="molecule type" value="Genomic_DNA"/>
</dbReference>
<feature type="compositionally biased region" description="Polar residues" evidence="1">
    <location>
        <begin position="444"/>
        <end position="477"/>
    </location>
</feature>
<dbReference type="RefSeq" id="WP_110037096.1">
    <property type="nucleotide sequence ID" value="NZ_QGTL01000003.1"/>
</dbReference>
<accession>A0A317NQR9</accession>
<dbReference type="Proteomes" id="UP000246410">
    <property type="component" value="Unassembled WGS sequence"/>
</dbReference>
<feature type="compositionally biased region" description="Low complexity" evidence="1">
    <location>
        <begin position="287"/>
        <end position="356"/>
    </location>
</feature>
<sequence>MTKSMDDLLNDGAPGLQYFEQLGPRYAAAFGGSFDFYALVRPYDNERGMSVAKLEAASTALRQLLTTADSKITAQQSAAQTMQAGWQGAAAEAAAGQLGQIASMASEDRDAVRNFEAALSTAAAQIPALVTAKADTVSKLMEGSVDKYVGAKTKAVPTVGGLDPVGIDSVIDGSKTGSGVLDHELAAMTSHRTVEGVADIPDTSAEIKNKTSPEYKDAIKEICKRWLSIVFMPDYNDKVRIFQDQCTTTRLAIENLFTSVETAAAGVVERSYPSVHGSGTAPAATEQQPQGDQKQPVQDGKTQPQGTQQQAQGGDTQSQGDQSGGSNQPSTGTPTTTAGTQTGDTTGTKTATQNTDDSNDDTDTSTALSTLTSTISELGTSLSSALTGDLGDTITSAVESVGTSLSDGIEQLTEQASSLMSSEHSASFQIGDTKVSVEAGENGLSLTTTDADGGTNKYSLTLDENGNPVITQESTTADAGGASAEQGDGLSAGTPQSGAAEGSDDTAADGGNDVDQPDTGAPTPNAPVTSGSGVDDQAPAPVVNGGPAAPRPANQESDGEHTPGIENHPVNDPGDSGAVLAEAGPL</sequence>
<dbReference type="SUPFAM" id="SSF140453">
    <property type="entry name" value="EsxAB dimer-like"/>
    <property type="match status" value="1"/>
</dbReference>
<dbReference type="AlphaFoldDB" id="A0A317NQR9"/>
<feature type="compositionally biased region" description="Low complexity" evidence="1">
    <location>
        <begin position="417"/>
        <end position="427"/>
    </location>
</feature>
<proteinExistence type="predicted"/>
<keyword evidence="3" id="KW-1185">Reference proteome</keyword>
<gene>
    <name evidence="2" type="ORF">DFR69_103228</name>
</gene>
<dbReference type="InterPro" id="IPR036689">
    <property type="entry name" value="ESAT-6-like_sf"/>
</dbReference>
<reference evidence="2 3" key="1">
    <citation type="submission" date="2018-05" db="EMBL/GenBank/DDBJ databases">
        <title>Genomic Encyclopedia of Type Strains, Phase IV (KMG-IV): sequencing the most valuable type-strain genomes for metagenomic binning, comparative biology and taxonomic classification.</title>
        <authorList>
            <person name="Goeker M."/>
        </authorList>
    </citation>
    <scope>NUCLEOTIDE SEQUENCE [LARGE SCALE GENOMIC DNA]</scope>
    <source>
        <strain evidence="2 3">DSM 44717</strain>
    </source>
</reference>
<evidence type="ECO:0000313" key="2">
    <source>
        <dbReference type="EMBL" id="PWV77629.1"/>
    </source>
</evidence>
<feature type="region of interest" description="Disordered" evidence="1">
    <location>
        <begin position="414"/>
        <end position="586"/>
    </location>
</feature>
<evidence type="ECO:0000313" key="3">
    <source>
        <dbReference type="Proteomes" id="UP000246410"/>
    </source>
</evidence>
<name>A0A317NQR9_9NOCA</name>